<dbReference type="GO" id="GO:0043565">
    <property type="term" value="F:sequence-specific DNA binding"/>
    <property type="evidence" value="ECO:0007669"/>
    <property type="project" value="InterPro"/>
</dbReference>
<gene>
    <name evidence="5" type="ORF">ALFOR1_10360</name>
</gene>
<sequence length="259" mass="28688">MNNVTSEKKAGISVSNDREIGEATQLPSLSVRSYARKARSHAHPFYQLVLPVNGHIEIAQDYFTGSVGVGEGVCIAPLEVHSFSANENAKFVVADLRSVPVQLQDKHKPIFQVNTALQAFLSFVEVQLTNYAFYGHDEMTALFQVLLAKSEVGAGADKRITQVISHIHGDLGASHTLQLLSEMACMGTTQFKTRFKQATGLSLRDYLVKIRMEKAKALLRNTDTPMSSIAQTTGYEDVAAFSRRFKTYFGQPPKTFKRK</sequence>
<keyword evidence="2" id="KW-0238">DNA-binding</keyword>
<dbReference type="InterPro" id="IPR009057">
    <property type="entry name" value="Homeodomain-like_sf"/>
</dbReference>
<evidence type="ECO:0000259" key="4">
    <source>
        <dbReference type="PROSITE" id="PS01124"/>
    </source>
</evidence>
<dbReference type="Pfam" id="PF12833">
    <property type="entry name" value="HTH_18"/>
    <property type="match status" value="1"/>
</dbReference>
<proteinExistence type="predicted"/>
<dbReference type="PROSITE" id="PS00041">
    <property type="entry name" value="HTH_ARAC_FAMILY_1"/>
    <property type="match status" value="1"/>
</dbReference>
<accession>A0A6T9XVQ1</accession>
<dbReference type="EMBL" id="LR812090">
    <property type="protein sequence ID" value="CAB9492403.1"/>
    <property type="molecule type" value="Genomic_DNA"/>
</dbReference>
<dbReference type="GO" id="GO:0003700">
    <property type="term" value="F:DNA-binding transcription factor activity"/>
    <property type="evidence" value="ECO:0007669"/>
    <property type="project" value="InterPro"/>
</dbReference>
<dbReference type="PROSITE" id="PS01124">
    <property type="entry name" value="HTH_ARAC_FAMILY_2"/>
    <property type="match status" value="1"/>
</dbReference>
<dbReference type="InterPro" id="IPR018062">
    <property type="entry name" value="HTH_AraC-typ_CS"/>
</dbReference>
<reference evidence="5 6" key="1">
    <citation type="submission" date="2020-06" db="EMBL/GenBank/DDBJ databases">
        <authorList>
            <person name="Duchaud E."/>
        </authorList>
    </citation>
    <scope>NUCLEOTIDE SEQUENCE [LARGE SCALE GENOMIC DNA]</scope>
    <source>
        <strain evidence="5">Alteromonas fortis</strain>
    </source>
</reference>
<keyword evidence="1" id="KW-0805">Transcription regulation</keyword>
<evidence type="ECO:0000313" key="6">
    <source>
        <dbReference type="Proteomes" id="UP000509458"/>
    </source>
</evidence>
<dbReference type="RefSeq" id="WP_179982134.1">
    <property type="nucleotide sequence ID" value="NZ_LR812090.1"/>
</dbReference>
<dbReference type="PANTHER" id="PTHR46796">
    <property type="entry name" value="HTH-TYPE TRANSCRIPTIONAL ACTIVATOR RHAS-RELATED"/>
    <property type="match status" value="1"/>
</dbReference>
<feature type="domain" description="HTH araC/xylS-type" evidence="4">
    <location>
        <begin position="161"/>
        <end position="259"/>
    </location>
</feature>
<dbReference type="AlphaFoldDB" id="A0A6T9XVQ1"/>
<dbReference type="SMART" id="SM00342">
    <property type="entry name" value="HTH_ARAC"/>
    <property type="match status" value="1"/>
</dbReference>
<dbReference type="Proteomes" id="UP000509458">
    <property type="component" value="Chromosome"/>
</dbReference>
<dbReference type="InterPro" id="IPR018060">
    <property type="entry name" value="HTH_AraC"/>
</dbReference>
<keyword evidence="3" id="KW-0804">Transcription</keyword>
<evidence type="ECO:0000313" key="5">
    <source>
        <dbReference type="EMBL" id="CAB9492403.1"/>
    </source>
</evidence>
<evidence type="ECO:0000256" key="1">
    <source>
        <dbReference type="ARBA" id="ARBA00023015"/>
    </source>
</evidence>
<organism evidence="5 6">
    <name type="scientific">Alteromonas macleodii</name>
    <name type="common">Pseudoalteromonas macleodii</name>
    <dbReference type="NCBI Taxonomy" id="28108"/>
    <lineage>
        <taxon>Bacteria</taxon>
        <taxon>Pseudomonadati</taxon>
        <taxon>Pseudomonadota</taxon>
        <taxon>Gammaproteobacteria</taxon>
        <taxon>Alteromonadales</taxon>
        <taxon>Alteromonadaceae</taxon>
        <taxon>Alteromonas/Salinimonas group</taxon>
        <taxon>Alteromonas</taxon>
    </lineage>
</organism>
<evidence type="ECO:0000256" key="2">
    <source>
        <dbReference type="ARBA" id="ARBA00023125"/>
    </source>
</evidence>
<evidence type="ECO:0000256" key="3">
    <source>
        <dbReference type="ARBA" id="ARBA00023163"/>
    </source>
</evidence>
<dbReference type="SUPFAM" id="SSF46689">
    <property type="entry name" value="Homeodomain-like"/>
    <property type="match status" value="2"/>
</dbReference>
<protein>
    <submittedName>
        <fullName evidence="5">Transcriptional regulator, AraC family</fullName>
    </submittedName>
</protein>
<dbReference type="InterPro" id="IPR050204">
    <property type="entry name" value="AraC_XylS_family_regulators"/>
</dbReference>
<name>A0A6T9XVQ1_ALTMA</name>
<dbReference type="Gene3D" id="1.10.10.60">
    <property type="entry name" value="Homeodomain-like"/>
    <property type="match status" value="2"/>
</dbReference>